<dbReference type="OrthoDB" id="2146119at2"/>
<name>A0A0R2AZH1_9LACO</name>
<dbReference type="STRING" id="1423727.FC34_GL000242"/>
<gene>
    <name evidence="1" type="ORF">FC34_GL000242</name>
</gene>
<comment type="caution">
    <text evidence="1">The sequence shown here is derived from an EMBL/GenBank/DDBJ whole genome shotgun (WGS) entry which is preliminary data.</text>
</comment>
<accession>A0A0R2AZH1</accession>
<dbReference type="EMBL" id="AYZQ01000001">
    <property type="protein sequence ID" value="KRM72535.1"/>
    <property type="molecule type" value="Genomic_DNA"/>
</dbReference>
<dbReference type="PATRIC" id="fig|1423727.3.peg.245"/>
<evidence type="ECO:0000313" key="2">
    <source>
        <dbReference type="Proteomes" id="UP000051672"/>
    </source>
</evidence>
<dbReference type="AlphaFoldDB" id="A0A0R2AZH1"/>
<keyword evidence="2" id="KW-1185">Reference proteome</keyword>
<organism evidence="1 2">
    <name type="scientific">Lacticaseibacillus brantae DSM 23927</name>
    <dbReference type="NCBI Taxonomy" id="1423727"/>
    <lineage>
        <taxon>Bacteria</taxon>
        <taxon>Bacillati</taxon>
        <taxon>Bacillota</taxon>
        <taxon>Bacilli</taxon>
        <taxon>Lactobacillales</taxon>
        <taxon>Lactobacillaceae</taxon>
        <taxon>Lacticaseibacillus</taxon>
    </lineage>
</organism>
<proteinExistence type="predicted"/>
<dbReference type="Proteomes" id="UP000051672">
    <property type="component" value="Unassembled WGS sequence"/>
</dbReference>
<protein>
    <submittedName>
        <fullName evidence="1">Uncharacterized protein</fullName>
    </submittedName>
</protein>
<evidence type="ECO:0000313" key="1">
    <source>
        <dbReference type="EMBL" id="KRM72535.1"/>
    </source>
</evidence>
<reference evidence="1 2" key="1">
    <citation type="journal article" date="2015" name="Genome Announc.">
        <title>Expanding the biotechnology potential of lactobacilli through comparative genomics of 213 strains and associated genera.</title>
        <authorList>
            <person name="Sun Z."/>
            <person name="Harris H.M."/>
            <person name="McCann A."/>
            <person name="Guo C."/>
            <person name="Argimon S."/>
            <person name="Zhang W."/>
            <person name="Yang X."/>
            <person name="Jeffery I.B."/>
            <person name="Cooney J.C."/>
            <person name="Kagawa T.F."/>
            <person name="Liu W."/>
            <person name="Song Y."/>
            <person name="Salvetti E."/>
            <person name="Wrobel A."/>
            <person name="Rasinkangas P."/>
            <person name="Parkhill J."/>
            <person name="Rea M.C."/>
            <person name="O'Sullivan O."/>
            <person name="Ritari J."/>
            <person name="Douillard F.P."/>
            <person name="Paul Ross R."/>
            <person name="Yang R."/>
            <person name="Briner A.E."/>
            <person name="Felis G.E."/>
            <person name="de Vos W.M."/>
            <person name="Barrangou R."/>
            <person name="Klaenhammer T.R."/>
            <person name="Caufield P.W."/>
            <person name="Cui Y."/>
            <person name="Zhang H."/>
            <person name="O'Toole P.W."/>
        </authorList>
    </citation>
    <scope>NUCLEOTIDE SEQUENCE [LARGE SCALE GENOMIC DNA]</scope>
    <source>
        <strain evidence="1 2">DSM 23927</strain>
    </source>
</reference>
<sequence>MVIGIIVLLLMVIGVVWWRLTRRKRAMTVLLRHSQRVTDRVVTQALAQLNLEAPASSQAVADVWGHGVMAFSYHVPAPESISEETLNAALATVADDETIASSDISYPAFVVTDLWHRDNKLNFDVAFITNQATIDYVEDLSRLTE</sequence>
<dbReference type="RefSeq" id="WP_057893561.1">
    <property type="nucleotide sequence ID" value="NZ_AYZQ01000001.1"/>
</dbReference>